<protein>
    <recommendedName>
        <fullName evidence="4">RRM domain-containing protein</fullName>
    </recommendedName>
</protein>
<keyword evidence="6" id="KW-1185">Reference proteome</keyword>
<dbReference type="AlphaFoldDB" id="A0AAD8TLB9"/>
<feature type="compositionally biased region" description="Low complexity" evidence="3">
    <location>
        <begin position="47"/>
        <end position="73"/>
    </location>
</feature>
<evidence type="ECO:0000256" key="1">
    <source>
        <dbReference type="ARBA" id="ARBA00006265"/>
    </source>
</evidence>
<feature type="compositionally biased region" description="Pro residues" evidence="3">
    <location>
        <begin position="74"/>
        <end position="96"/>
    </location>
</feature>
<evidence type="ECO:0000313" key="5">
    <source>
        <dbReference type="EMBL" id="KAK1683726.1"/>
    </source>
</evidence>
<proteinExistence type="inferred from homology"/>
<gene>
    <name evidence="5" type="ORF">QYE76_044574</name>
</gene>
<dbReference type="Pfam" id="PF00076">
    <property type="entry name" value="RRM_1"/>
    <property type="match status" value="1"/>
</dbReference>
<feature type="compositionally biased region" description="Basic and acidic residues" evidence="3">
    <location>
        <begin position="427"/>
        <end position="469"/>
    </location>
</feature>
<dbReference type="SUPFAM" id="SSF54928">
    <property type="entry name" value="RNA-binding domain, RBD"/>
    <property type="match status" value="1"/>
</dbReference>
<dbReference type="PROSITE" id="PS50102">
    <property type="entry name" value="RRM"/>
    <property type="match status" value="1"/>
</dbReference>
<feature type="compositionally biased region" description="Pro residues" evidence="3">
    <location>
        <begin position="115"/>
        <end position="152"/>
    </location>
</feature>
<name>A0AAD8TLB9_LOLMU</name>
<feature type="domain" description="RRM" evidence="4">
    <location>
        <begin position="174"/>
        <end position="252"/>
    </location>
</feature>
<dbReference type="InterPro" id="IPR000504">
    <property type="entry name" value="RRM_dom"/>
</dbReference>
<feature type="region of interest" description="Disordered" evidence="3">
    <location>
        <begin position="14"/>
        <end position="153"/>
    </location>
</feature>
<feature type="region of interest" description="Disordered" evidence="3">
    <location>
        <begin position="372"/>
        <end position="504"/>
    </location>
</feature>
<dbReference type="GO" id="GO:0003723">
    <property type="term" value="F:RNA binding"/>
    <property type="evidence" value="ECO:0007669"/>
    <property type="project" value="UniProtKB-UniRule"/>
</dbReference>
<evidence type="ECO:0000256" key="2">
    <source>
        <dbReference type="PROSITE-ProRule" id="PRU00176"/>
    </source>
</evidence>
<keyword evidence="2" id="KW-0694">RNA-binding</keyword>
<accession>A0AAD8TLB9</accession>
<dbReference type="SMART" id="SM00360">
    <property type="entry name" value="RRM"/>
    <property type="match status" value="1"/>
</dbReference>
<dbReference type="InterPro" id="IPR035979">
    <property type="entry name" value="RBD_domain_sf"/>
</dbReference>
<dbReference type="PRINTS" id="PR01217">
    <property type="entry name" value="PRICHEXTENSN"/>
</dbReference>
<dbReference type="Gene3D" id="3.30.70.330">
    <property type="match status" value="1"/>
</dbReference>
<dbReference type="InterPro" id="IPR034772">
    <property type="entry name" value="CPSF6/7"/>
</dbReference>
<dbReference type="GO" id="GO:0006397">
    <property type="term" value="P:mRNA processing"/>
    <property type="evidence" value="ECO:0007669"/>
    <property type="project" value="UniProtKB-KW"/>
</dbReference>
<comment type="caution">
    <text evidence="5">The sequence shown here is derived from an EMBL/GenBank/DDBJ whole genome shotgun (WGS) entry which is preliminary data.</text>
</comment>
<dbReference type="EMBL" id="JAUUTY010000002">
    <property type="protein sequence ID" value="KAK1683726.1"/>
    <property type="molecule type" value="Genomic_DNA"/>
</dbReference>
<feature type="compositionally biased region" description="Basic and acidic residues" evidence="3">
    <location>
        <begin position="390"/>
        <end position="412"/>
    </location>
</feature>
<evidence type="ECO:0000259" key="4">
    <source>
        <dbReference type="PROSITE" id="PS50102"/>
    </source>
</evidence>
<feature type="compositionally biased region" description="Basic and acidic residues" evidence="3">
    <location>
        <begin position="486"/>
        <end position="504"/>
    </location>
</feature>
<evidence type="ECO:0000313" key="6">
    <source>
        <dbReference type="Proteomes" id="UP001231189"/>
    </source>
</evidence>
<comment type="similarity">
    <text evidence="1">Belongs to the RRM CPSF6/7 family.</text>
</comment>
<organism evidence="5 6">
    <name type="scientific">Lolium multiflorum</name>
    <name type="common">Italian ryegrass</name>
    <name type="synonym">Lolium perenne subsp. multiflorum</name>
    <dbReference type="NCBI Taxonomy" id="4521"/>
    <lineage>
        <taxon>Eukaryota</taxon>
        <taxon>Viridiplantae</taxon>
        <taxon>Streptophyta</taxon>
        <taxon>Embryophyta</taxon>
        <taxon>Tracheophyta</taxon>
        <taxon>Spermatophyta</taxon>
        <taxon>Magnoliopsida</taxon>
        <taxon>Liliopsida</taxon>
        <taxon>Poales</taxon>
        <taxon>Poaceae</taxon>
        <taxon>BOP clade</taxon>
        <taxon>Pooideae</taxon>
        <taxon>Poodae</taxon>
        <taxon>Poeae</taxon>
        <taxon>Poeae Chloroplast Group 2 (Poeae type)</taxon>
        <taxon>Loliodinae</taxon>
        <taxon>Loliinae</taxon>
        <taxon>Lolium</taxon>
    </lineage>
</organism>
<dbReference type="GO" id="GO:0005634">
    <property type="term" value="C:nucleus"/>
    <property type="evidence" value="ECO:0007669"/>
    <property type="project" value="UniProtKB-SubCell"/>
</dbReference>
<feature type="compositionally biased region" description="Acidic residues" evidence="3">
    <location>
        <begin position="33"/>
        <end position="46"/>
    </location>
</feature>
<reference evidence="5" key="1">
    <citation type="submission" date="2023-07" db="EMBL/GenBank/DDBJ databases">
        <title>A chromosome-level genome assembly of Lolium multiflorum.</title>
        <authorList>
            <person name="Chen Y."/>
            <person name="Copetti D."/>
            <person name="Kolliker R."/>
            <person name="Studer B."/>
        </authorList>
    </citation>
    <scope>NUCLEOTIDE SEQUENCE</scope>
    <source>
        <strain evidence="5">02402/16</strain>
        <tissue evidence="5">Leaf</tissue>
    </source>
</reference>
<dbReference type="InterPro" id="IPR012677">
    <property type="entry name" value="Nucleotide-bd_a/b_plait_sf"/>
</dbReference>
<sequence>MDAGGALNAVAVTPLAAESIAGVQYTRFPTPTTDDDLDDLYGDFDFDLGFLLPPLSPSRSSPPKTPSPGLSLPSPTPSSSPSPSPSPPPRRSPSPDPQRRREPEPEPNPIQQHQPPLPAPKSPTPQHQPPPPRVAPNPPPSPRHQPPLPAPKAPTLRLQQRAPARPAPPPPTAAALYIGDLPWWTTDAEVEAALAPHGELRGLHFFADKPSGKSRGHCRADFLHPAAAASAAAALHGRAFDGHHCVASLSRPPALQRADADSDAPAPNPALGRANSVATANNRGNAAFLGDGSSLGSMAPRARAFGAMIGDGGAFPSVGQCGPMPSMAASHMNPAYLAASRMAMCGTGAEMWHNQGIPGGFWGGPQPWNFGACEMPWQQPGQQQQYRNGDYGKMRSTGRERPGGRNEDRDIGNFRGNPNRRQCGRGGGERPGDRDRRREQRERNYDDRDRRGGQKRRYQEYAEREDWQRRGRARLSQSRNSDDDDDLRRQSRDSDDDEYLIRRR</sequence>
<dbReference type="PANTHER" id="PTHR23204">
    <property type="entry name" value="CLEAVAGE AND POLYADENYLATION SPECIFIC FACTOR"/>
    <property type="match status" value="1"/>
</dbReference>
<evidence type="ECO:0000256" key="3">
    <source>
        <dbReference type="SAM" id="MobiDB-lite"/>
    </source>
</evidence>
<dbReference type="Proteomes" id="UP001231189">
    <property type="component" value="Unassembled WGS sequence"/>
</dbReference>
<feature type="region of interest" description="Disordered" evidence="3">
    <location>
        <begin position="256"/>
        <end position="275"/>
    </location>
</feature>